<gene>
    <name evidence="1" type="ORF">C7456_109110</name>
</gene>
<reference evidence="1 2" key="1">
    <citation type="submission" date="2018-05" db="EMBL/GenBank/DDBJ databases">
        <title>Genomic Encyclopedia of Type Strains, Phase IV (KMG-IV): sequencing the most valuable type-strain genomes for metagenomic binning, comparative biology and taxonomic classification.</title>
        <authorList>
            <person name="Goeker M."/>
        </authorList>
    </citation>
    <scope>NUCLEOTIDE SEQUENCE [LARGE SCALE GENOMIC DNA]</scope>
    <source>
        <strain evidence="1 2">DSM 14263</strain>
    </source>
</reference>
<organism evidence="1 2">
    <name type="scientific">Fulvimonas soli</name>
    <dbReference type="NCBI Taxonomy" id="155197"/>
    <lineage>
        <taxon>Bacteria</taxon>
        <taxon>Pseudomonadati</taxon>
        <taxon>Pseudomonadota</taxon>
        <taxon>Gammaproteobacteria</taxon>
        <taxon>Lysobacterales</taxon>
        <taxon>Rhodanobacteraceae</taxon>
        <taxon>Fulvimonas</taxon>
    </lineage>
</organism>
<sequence>MKAIAHATVRSAGVRYYRHDMTTGAHALVADESVALGGGIPAKAGIQ</sequence>
<evidence type="ECO:0000313" key="2">
    <source>
        <dbReference type="Proteomes" id="UP000245812"/>
    </source>
</evidence>
<dbReference type="RefSeq" id="WP_170120220.1">
    <property type="nucleotide sequence ID" value="NZ_MSZV01000010.1"/>
</dbReference>
<protein>
    <submittedName>
        <fullName evidence="1">Uncharacterized protein</fullName>
    </submittedName>
</protein>
<dbReference type="EMBL" id="QGHC01000009">
    <property type="protein sequence ID" value="PWK85336.1"/>
    <property type="molecule type" value="Genomic_DNA"/>
</dbReference>
<accession>A0A316HY93</accession>
<evidence type="ECO:0000313" key="1">
    <source>
        <dbReference type="EMBL" id="PWK85336.1"/>
    </source>
</evidence>
<comment type="caution">
    <text evidence="1">The sequence shown here is derived from an EMBL/GenBank/DDBJ whole genome shotgun (WGS) entry which is preliminary data.</text>
</comment>
<proteinExistence type="predicted"/>
<dbReference type="Proteomes" id="UP000245812">
    <property type="component" value="Unassembled WGS sequence"/>
</dbReference>
<name>A0A316HY93_9GAMM</name>
<keyword evidence="2" id="KW-1185">Reference proteome</keyword>
<dbReference type="AlphaFoldDB" id="A0A316HY93"/>